<feature type="signal peptide" evidence="5">
    <location>
        <begin position="1"/>
        <end position="21"/>
    </location>
</feature>
<dbReference type="InterPro" id="IPR014068">
    <property type="entry name" value="Azurin"/>
</dbReference>
<dbReference type="Pfam" id="PF00127">
    <property type="entry name" value="Copper-bind"/>
    <property type="match status" value="1"/>
</dbReference>
<evidence type="ECO:0000256" key="3">
    <source>
        <dbReference type="ARBA" id="ARBA00022982"/>
    </source>
</evidence>
<keyword evidence="4" id="KW-0186">Copper</keyword>
<dbReference type="CDD" id="cd13922">
    <property type="entry name" value="Azurin"/>
    <property type="match status" value="1"/>
</dbReference>
<dbReference type="SUPFAM" id="SSF49503">
    <property type="entry name" value="Cupredoxins"/>
    <property type="match status" value="1"/>
</dbReference>
<evidence type="ECO:0000313" key="8">
    <source>
        <dbReference type="Proteomes" id="UP001210231"/>
    </source>
</evidence>
<dbReference type="InterPro" id="IPR028871">
    <property type="entry name" value="BlueCu_1_BS"/>
</dbReference>
<dbReference type="PROSITE" id="PS51257">
    <property type="entry name" value="PROKAR_LIPOPROTEIN"/>
    <property type="match status" value="1"/>
</dbReference>
<comment type="caution">
    <text evidence="7">The sequence shown here is derived from an EMBL/GenBank/DDBJ whole genome shotgun (WGS) entry which is preliminary data.</text>
</comment>
<gene>
    <name evidence="7" type="ORF">O3P16_04055</name>
</gene>
<evidence type="ECO:0000256" key="5">
    <source>
        <dbReference type="SAM" id="SignalP"/>
    </source>
</evidence>
<dbReference type="EMBL" id="JAQGEF010000003">
    <property type="protein sequence ID" value="MDA3613967.1"/>
    <property type="molecule type" value="Genomic_DNA"/>
</dbReference>
<keyword evidence="8" id="KW-1185">Reference proteome</keyword>
<dbReference type="InterPro" id="IPR008972">
    <property type="entry name" value="Cupredoxin"/>
</dbReference>
<dbReference type="RefSeq" id="WP_407030297.1">
    <property type="nucleotide sequence ID" value="NZ_JAQGEF010000003.1"/>
</dbReference>
<keyword evidence="5" id="KW-0732">Signal</keyword>
<feature type="domain" description="Blue (type 1) copper" evidence="6">
    <location>
        <begin position="50"/>
        <end position="166"/>
    </location>
</feature>
<proteinExistence type="predicted"/>
<evidence type="ECO:0000256" key="1">
    <source>
        <dbReference type="ARBA" id="ARBA00022448"/>
    </source>
</evidence>
<keyword evidence="1" id="KW-0813">Transport</keyword>
<accession>A0ABT4UGK8</accession>
<name>A0ABT4UGK8_9BACT</name>
<dbReference type="PANTHER" id="PTHR38439">
    <property type="entry name" value="AURACYANIN-B"/>
    <property type="match status" value="1"/>
</dbReference>
<protein>
    <submittedName>
        <fullName evidence="7">Azurin</fullName>
    </submittedName>
</protein>
<dbReference type="PROSITE" id="PS00196">
    <property type="entry name" value="COPPER_BLUE"/>
    <property type="match status" value="1"/>
</dbReference>
<dbReference type="PANTHER" id="PTHR38439:SF2">
    <property type="entry name" value="OUTER MEMBRANE PROTEIN H.8"/>
    <property type="match status" value="1"/>
</dbReference>
<dbReference type="Gene3D" id="2.60.40.420">
    <property type="entry name" value="Cupredoxins - blue copper proteins"/>
    <property type="match status" value="1"/>
</dbReference>
<evidence type="ECO:0000256" key="4">
    <source>
        <dbReference type="ARBA" id="ARBA00023008"/>
    </source>
</evidence>
<reference evidence="7 8" key="1">
    <citation type="submission" date="2022-12" db="EMBL/GenBank/DDBJ databases">
        <title>Chitinophagaceae gen. sp. nov., a new member of the family Chitinophagaceae, isolated from soil in a chemical factory.</title>
        <authorList>
            <person name="Ke Z."/>
        </authorList>
    </citation>
    <scope>NUCLEOTIDE SEQUENCE [LARGE SCALE GENOMIC DNA]</scope>
    <source>
        <strain evidence="7 8">LY-5</strain>
    </source>
</reference>
<feature type="chain" id="PRO_5046508449" evidence="5">
    <location>
        <begin position="22"/>
        <end position="166"/>
    </location>
</feature>
<sequence>MKKLFAFFVPVLLILAGCNNSNNETGIEKFKAKETTTDTDPNLAVVVLNGDDNMTFDLKEIRVKEGQVVKLTLNHTGKAPLMAMGHNFVLLAQGTSFSEFSMAAMSAKDNDYIPKDMAASVIAYTKTIGGGESDSIEFPAPPKGEYDFLCSFPGHSGMMKGKFIVE</sequence>
<keyword evidence="2" id="KW-0479">Metal-binding</keyword>
<evidence type="ECO:0000313" key="7">
    <source>
        <dbReference type="EMBL" id="MDA3613967.1"/>
    </source>
</evidence>
<organism evidence="7 8">
    <name type="scientific">Polluticaenibacter yanchengensis</name>
    <dbReference type="NCBI Taxonomy" id="3014562"/>
    <lineage>
        <taxon>Bacteria</taxon>
        <taxon>Pseudomonadati</taxon>
        <taxon>Bacteroidota</taxon>
        <taxon>Chitinophagia</taxon>
        <taxon>Chitinophagales</taxon>
        <taxon>Chitinophagaceae</taxon>
        <taxon>Polluticaenibacter</taxon>
    </lineage>
</organism>
<dbReference type="InterPro" id="IPR050845">
    <property type="entry name" value="Cu-binding_ET"/>
</dbReference>
<evidence type="ECO:0000259" key="6">
    <source>
        <dbReference type="Pfam" id="PF00127"/>
    </source>
</evidence>
<dbReference type="InterPro" id="IPR000923">
    <property type="entry name" value="BlueCu_1"/>
</dbReference>
<keyword evidence="3" id="KW-0249">Electron transport</keyword>
<dbReference type="Proteomes" id="UP001210231">
    <property type="component" value="Unassembled WGS sequence"/>
</dbReference>
<evidence type="ECO:0000256" key="2">
    <source>
        <dbReference type="ARBA" id="ARBA00022723"/>
    </source>
</evidence>